<protein>
    <submittedName>
        <fullName evidence="2">Uncharacterized protein</fullName>
    </submittedName>
</protein>
<reference evidence="2" key="1">
    <citation type="submission" date="2023-03" db="EMBL/GenBank/DDBJ databases">
        <title>Massive genome expansion in bonnet fungi (Mycena s.s.) driven by repeated elements and novel gene families across ecological guilds.</title>
        <authorList>
            <consortium name="Lawrence Berkeley National Laboratory"/>
            <person name="Harder C.B."/>
            <person name="Miyauchi S."/>
            <person name="Viragh M."/>
            <person name="Kuo A."/>
            <person name="Thoen E."/>
            <person name="Andreopoulos B."/>
            <person name="Lu D."/>
            <person name="Skrede I."/>
            <person name="Drula E."/>
            <person name="Henrissat B."/>
            <person name="Morin E."/>
            <person name="Kohler A."/>
            <person name="Barry K."/>
            <person name="LaButti K."/>
            <person name="Morin E."/>
            <person name="Salamov A."/>
            <person name="Lipzen A."/>
            <person name="Mereny Z."/>
            <person name="Hegedus B."/>
            <person name="Baldrian P."/>
            <person name="Stursova M."/>
            <person name="Weitz H."/>
            <person name="Taylor A."/>
            <person name="Grigoriev I.V."/>
            <person name="Nagy L.G."/>
            <person name="Martin F."/>
            <person name="Kauserud H."/>
        </authorList>
    </citation>
    <scope>NUCLEOTIDE SEQUENCE</scope>
    <source>
        <strain evidence="2">CBHHK200</strain>
    </source>
</reference>
<accession>A0AAD6X184</accession>
<organism evidence="2 3">
    <name type="scientific">Mycena alexandri</name>
    <dbReference type="NCBI Taxonomy" id="1745969"/>
    <lineage>
        <taxon>Eukaryota</taxon>
        <taxon>Fungi</taxon>
        <taxon>Dikarya</taxon>
        <taxon>Basidiomycota</taxon>
        <taxon>Agaricomycotina</taxon>
        <taxon>Agaricomycetes</taxon>
        <taxon>Agaricomycetidae</taxon>
        <taxon>Agaricales</taxon>
        <taxon>Marasmiineae</taxon>
        <taxon>Mycenaceae</taxon>
        <taxon>Mycena</taxon>
    </lineage>
</organism>
<proteinExistence type="predicted"/>
<evidence type="ECO:0000313" key="3">
    <source>
        <dbReference type="Proteomes" id="UP001218188"/>
    </source>
</evidence>
<evidence type="ECO:0000313" key="2">
    <source>
        <dbReference type="EMBL" id="KAJ7032060.1"/>
    </source>
</evidence>
<keyword evidence="1" id="KW-1133">Transmembrane helix</keyword>
<dbReference type="AlphaFoldDB" id="A0AAD6X184"/>
<keyword evidence="3" id="KW-1185">Reference proteome</keyword>
<keyword evidence="1" id="KW-0812">Transmembrane</keyword>
<comment type="caution">
    <text evidence="2">The sequence shown here is derived from an EMBL/GenBank/DDBJ whole genome shotgun (WGS) entry which is preliminary data.</text>
</comment>
<name>A0AAD6X184_9AGAR</name>
<dbReference type="Proteomes" id="UP001218188">
    <property type="component" value="Unassembled WGS sequence"/>
</dbReference>
<evidence type="ECO:0000256" key="1">
    <source>
        <dbReference type="SAM" id="Phobius"/>
    </source>
</evidence>
<sequence length="96" mass="10744">MSLRVARVPRAESATHQTRGFFFLVGLLWATSIGRCCLTTSRLIGLLLFAWPEGRRIIHMQSTSRHHHGAAKSPTCPRCERPRISGDAVVNLGSWF</sequence>
<keyword evidence="1" id="KW-0472">Membrane</keyword>
<gene>
    <name evidence="2" type="ORF">C8F04DRAFT_1109077</name>
</gene>
<dbReference type="EMBL" id="JARJCM010000077">
    <property type="protein sequence ID" value="KAJ7032060.1"/>
    <property type="molecule type" value="Genomic_DNA"/>
</dbReference>
<feature type="transmembrane region" description="Helical" evidence="1">
    <location>
        <begin position="20"/>
        <end position="51"/>
    </location>
</feature>